<dbReference type="RefSeq" id="WP_173033809.1">
    <property type="nucleotide sequence ID" value="NZ_AP022870.1"/>
</dbReference>
<evidence type="ECO:0000313" key="2">
    <source>
        <dbReference type="EMBL" id="BCB74426.1"/>
    </source>
</evidence>
<proteinExistence type="predicted"/>
<keyword evidence="1" id="KW-0175">Coiled coil</keyword>
<name>A0A6F8XKT2_9ACTN</name>
<gene>
    <name evidence="2" type="ORF">Pflav_008360</name>
</gene>
<dbReference type="Proteomes" id="UP000502508">
    <property type="component" value="Chromosome"/>
</dbReference>
<dbReference type="GO" id="GO:0055070">
    <property type="term" value="P:copper ion homeostasis"/>
    <property type="evidence" value="ECO:0007669"/>
    <property type="project" value="InterPro"/>
</dbReference>
<dbReference type="InterPro" id="IPR021522">
    <property type="entry name" value="MctB"/>
</dbReference>
<sequence>MINFRYHVVSLTAVFLALAIGLVVGTAALNGPVADSLSDNVNALRKDNRQLRETVSSLQEEANREEEFATEAAPIMLAGKLTNRRIAVVTTPSGDDLVDGVVEMLTQAGATITGRIKIEDKFVSPDNSPELLDLADRASQPTIPLTGLPANSVGVETASALLGTALLDRPAPAPQVAPNDLKALVTAYTSAGYIGVKDNKVAGPAEAIVVVAGQPHTDKDSAQKDEAVVTIVSQLDKAGPVIVAGSWGGNGNVLGAVRGDPALAKGISTVDNGNTAQGRLVTSLAVAEQLVDGKAGHYGLNAGASSLLPKPKG</sequence>
<keyword evidence="3" id="KW-1185">Reference proteome</keyword>
<reference evidence="2 3" key="1">
    <citation type="submission" date="2020-03" db="EMBL/GenBank/DDBJ databases">
        <title>Whole genome shotgun sequence of Phytohabitans flavus NBRC 107702.</title>
        <authorList>
            <person name="Komaki H."/>
            <person name="Tamura T."/>
        </authorList>
    </citation>
    <scope>NUCLEOTIDE SEQUENCE [LARGE SCALE GENOMIC DNA]</scope>
    <source>
        <strain evidence="2 3">NBRC 107702</strain>
    </source>
</reference>
<dbReference type="Pfam" id="PF11382">
    <property type="entry name" value="MctB"/>
    <property type="match status" value="1"/>
</dbReference>
<accession>A0A6F8XKT2</accession>
<feature type="coiled-coil region" evidence="1">
    <location>
        <begin position="34"/>
        <end position="68"/>
    </location>
</feature>
<evidence type="ECO:0000256" key="1">
    <source>
        <dbReference type="SAM" id="Coils"/>
    </source>
</evidence>
<evidence type="ECO:0000313" key="3">
    <source>
        <dbReference type="Proteomes" id="UP000502508"/>
    </source>
</evidence>
<dbReference type="GO" id="GO:0016020">
    <property type="term" value="C:membrane"/>
    <property type="evidence" value="ECO:0007669"/>
    <property type="project" value="InterPro"/>
</dbReference>
<dbReference type="EMBL" id="AP022870">
    <property type="protein sequence ID" value="BCB74426.1"/>
    <property type="molecule type" value="Genomic_DNA"/>
</dbReference>
<dbReference type="AlphaFoldDB" id="A0A6F8XKT2"/>
<reference evidence="2 3" key="2">
    <citation type="submission" date="2020-03" db="EMBL/GenBank/DDBJ databases">
        <authorList>
            <person name="Ichikawa N."/>
            <person name="Kimura A."/>
            <person name="Kitahashi Y."/>
            <person name="Uohara A."/>
        </authorList>
    </citation>
    <scope>NUCLEOTIDE SEQUENCE [LARGE SCALE GENOMIC DNA]</scope>
    <source>
        <strain evidence="2 3">NBRC 107702</strain>
    </source>
</reference>
<protein>
    <recommendedName>
        <fullName evidence="4">Copper transporter MctB</fullName>
    </recommendedName>
</protein>
<organism evidence="2 3">
    <name type="scientific">Phytohabitans flavus</name>
    <dbReference type="NCBI Taxonomy" id="1076124"/>
    <lineage>
        <taxon>Bacteria</taxon>
        <taxon>Bacillati</taxon>
        <taxon>Actinomycetota</taxon>
        <taxon>Actinomycetes</taxon>
        <taxon>Micromonosporales</taxon>
        <taxon>Micromonosporaceae</taxon>
    </lineage>
</organism>
<evidence type="ECO:0008006" key="4">
    <source>
        <dbReference type="Google" id="ProtNLM"/>
    </source>
</evidence>
<dbReference type="KEGG" id="pfla:Pflav_008360"/>